<dbReference type="STRING" id="13370.A0A448YJC8"/>
<evidence type="ECO:0000256" key="18">
    <source>
        <dbReference type="ARBA" id="ARBA00023180"/>
    </source>
</evidence>
<feature type="region of interest" description="Disordered" evidence="21">
    <location>
        <begin position="455"/>
        <end position="479"/>
    </location>
</feature>
<dbReference type="InterPro" id="IPR050805">
    <property type="entry name" value="ATG15_Lipase"/>
</dbReference>
<evidence type="ECO:0000256" key="10">
    <source>
        <dbReference type="ARBA" id="ARBA00022753"/>
    </source>
</evidence>
<dbReference type="GO" id="GO:0005775">
    <property type="term" value="C:vacuolar lumen"/>
    <property type="evidence" value="ECO:0007669"/>
    <property type="project" value="TreeGrafter"/>
</dbReference>
<name>A0A448YJC8_BRENA</name>
<keyword evidence="16" id="KW-0443">Lipid metabolism</keyword>
<dbReference type="OrthoDB" id="58570at2759"/>
<reference evidence="22 23" key="1">
    <citation type="submission" date="2018-12" db="EMBL/GenBank/DDBJ databases">
        <authorList>
            <person name="Tiukova I."/>
            <person name="Dainat J."/>
        </authorList>
    </citation>
    <scope>NUCLEOTIDE SEQUENCE [LARGE SCALE GENOMIC DNA]</scope>
</reference>
<keyword evidence="15" id="KW-0072">Autophagy</keyword>
<dbReference type="InParanoid" id="A0A448YJC8"/>
<evidence type="ECO:0000256" key="5">
    <source>
        <dbReference type="ARBA" id="ARBA00011137"/>
    </source>
</evidence>
<evidence type="ECO:0000256" key="17">
    <source>
        <dbReference type="ARBA" id="ARBA00023136"/>
    </source>
</evidence>
<dbReference type="Pfam" id="PF26363">
    <property type="entry name" value="Phospholipase-like"/>
    <property type="match status" value="1"/>
</dbReference>
<dbReference type="Proteomes" id="UP000290900">
    <property type="component" value="Unassembled WGS sequence"/>
</dbReference>
<dbReference type="GO" id="GO:0006660">
    <property type="term" value="P:phosphatidylserine catabolic process"/>
    <property type="evidence" value="ECO:0007669"/>
    <property type="project" value="TreeGrafter"/>
</dbReference>
<dbReference type="PANTHER" id="PTHR47175:SF2">
    <property type="entry name" value="LIPASE ATG15-RELATED"/>
    <property type="match status" value="1"/>
</dbReference>
<evidence type="ECO:0000313" key="23">
    <source>
        <dbReference type="Proteomes" id="UP000290900"/>
    </source>
</evidence>
<evidence type="ECO:0000256" key="2">
    <source>
        <dbReference type="ARBA" id="ARBA00004270"/>
    </source>
</evidence>
<sequence length="503" mass="56307">MARSSNRCKQQQQQQRLLTEDVFDEPTFTLKHIYHNLGDGKVHQRLDIDDDFLKKVEEDSLFSAESLGSLDEETRQEMEMLDNQPFTYQFDLTASRRKTMRLANRSPDFVESYLDYALQFGDQQRLDAMIDLDWSTDEISVPNVTDVETVLSLAMMSSNAYAHLPSDPTWRDLGEKYKLGKGFGWKHAGVRGHVFVEKGYTEGPPKVVIALKGTTASGLESGGTSGDDGGTADSDKVNDNLLFSCCCARVSSLWSTVCDCYEGSTYQCNQNCVEREMRRPDRYYKAALEIYRNVTAQYPGSEIWMTGHSLGGALASLVGRTYGAPAVTFEAPGELLPARRLHLPMPPGLPEEYENIWHFGNTADPIFLGVCNGASSSCNMAGYAMETQCHSGLVCTYDSVNDLGWHVNMLNHRLNKVIDDIISVYNVTAPCSKPPPCVDCYNWYFVDHSNERYGTSLESSSSSTSTSTSMSSPTDSPERKCLERTWYGRCYKWEGDEAVKSEE</sequence>
<evidence type="ECO:0000256" key="12">
    <source>
        <dbReference type="ARBA" id="ARBA00022963"/>
    </source>
</evidence>
<keyword evidence="11" id="KW-0378">Hydrolase</keyword>
<evidence type="ECO:0000256" key="7">
    <source>
        <dbReference type="ARBA" id="ARBA00018542"/>
    </source>
</evidence>
<evidence type="ECO:0000256" key="19">
    <source>
        <dbReference type="ARBA" id="ARBA00024663"/>
    </source>
</evidence>
<dbReference type="Gene3D" id="3.40.50.1820">
    <property type="entry name" value="alpha/beta hydrolase"/>
    <property type="match status" value="1"/>
</dbReference>
<comment type="catalytic activity">
    <reaction evidence="1">
        <text>a triacylglycerol + H2O = a diacylglycerol + a fatty acid + H(+)</text>
        <dbReference type="Rhea" id="RHEA:12044"/>
        <dbReference type="ChEBI" id="CHEBI:15377"/>
        <dbReference type="ChEBI" id="CHEBI:15378"/>
        <dbReference type="ChEBI" id="CHEBI:17855"/>
        <dbReference type="ChEBI" id="CHEBI:18035"/>
        <dbReference type="ChEBI" id="CHEBI:28868"/>
        <dbReference type="EC" id="3.1.1.3"/>
    </reaction>
</comment>
<proteinExistence type="inferred from homology"/>
<dbReference type="GO" id="GO:0034727">
    <property type="term" value="P:piecemeal microautophagy of the nucleus"/>
    <property type="evidence" value="ECO:0007669"/>
    <property type="project" value="TreeGrafter"/>
</dbReference>
<comment type="subcellular location">
    <subcellularLocation>
        <location evidence="3">Endosome</location>
        <location evidence="3">Multivesicular body membrane</location>
        <topology evidence="3">Single-pass type II membrane protein</topology>
    </subcellularLocation>
    <subcellularLocation>
        <location evidence="2">Prevacuolar compartment membrane</location>
        <topology evidence="2">Single-pass type II membrane protein</topology>
    </subcellularLocation>
</comment>
<dbReference type="InterPro" id="IPR029058">
    <property type="entry name" value="AB_hydrolase_fold"/>
</dbReference>
<dbReference type="GO" id="GO:0034496">
    <property type="term" value="P:multivesicular body membrane disassembly"/>
    <property type="evidence" value="ECO:0007669"/>
    <property type="project" value="TreeGrafter"/>
</dbReference>
<evidence type="ECO:0000256" key="16">
    <source>
        <dbReference type="ARBA" id="ARBA00023098"/>
    </source>
</evidence>
<feature type="compositionally biased region" description="Low complexity" evidence="21">
    <location>
        <begin position="455"/>
        <end position="475"/>
    </location>
</feature>
<evidence type="ECO:0000256" key="9">
    <source>
        <dbReference type="ARBA" id="ARBA00022692"/>
    </source>
</evidence>
<evidence type="ECO:0000256" key="3">
    <source>
        <dbReference type="ARBA" id="ARBA00004343"/>
    </source>
</evidence>
<dbReference type="PANTHER" id="PTHR47175">
    <property type="entry name" value="LIPASE ATG15-RELATED"/>
    <property type="match status" value="1"/>
</dbReference>
<dbReference type="GO" id="GO:0004806">
    <property type="term" value="F:triacylglycerol lipase activity"/>
    <property type="evidence" value="ECO:0007669"/>
    <property type="project" value="UniProtKB-EC"/>
</dbReference>
<evidence type="ECO:0000256" key="1">
    <source>
        <dbReference type="ARBA" id="ARBA00001024"/>
    </source>
</evidence>
<evidence type="ECO:0000256" key="14">
    <source>
        <dbReference type="ARBA" id="ARBA00022989"/>
    </source>
</evidence>
<evidence type="ECO:0000256" key="6">
    <source>
        <dbReference type="ARBA" id="ARBA00013279"/>
    </source>
</evidence>
<keyword evidence="9" id="KW-0812">Transmembrane</keyword>
<gene>
    <name evidence="22" type="ORF">BRENAR_LOCUS1742</name>
</gene>
<dbReference type="AlphaFoldDB" id="A0A448YJC8"/>
<evidence type="ECO:0000256" key="4">
    <source>
        <dbReference type="ARBA" id="ARBA00010701"/>
    </source>
</evidence>
<comment type="similarity">
    <text evidence="4">Belongs to the AB hydrolase superfamily. Lipase family.</text>
</comment>
<accession>A0A448YJC8</accession>
<keyword evidence="18" id="KW-0325">Glycoprotein</keyword>
<dbReference type="GO" id="GO:0046461">
    <property type="term" value="P:neutral lipid catabolic process"/>
    <property type="evidence" value="ECO:0007669"/>
    <property type="project" value="TreeGrafter"/>
</dbReference>
<evidence type="ECO:0000256" key="20">
    <source>
        <dbReference type="ARBA" id="ARBA00029828"/>
    </source>
</evidence>
<keyword evidence="14" id="KW-1133">Transmembrane helix</keyword>
<dbReference type="EMBL" id="CAACVR010000009">
    <property type="protein sequence ID" value="VEU21007.1"/>
    <property type="molecule type" value="Genomic_DNA"/>
</dbReference>
<keyword evidence="12" id="KW-0442">Lipid degradation</keyword>
<keyword evidence="17" id="KW-0472">Membrane</keyword>
<organism evidence="22 23">
    <name type="scientific">Brettanomyces naardenensis</name>
    <name type="common">Yeast</name>
    <dbReference type="NCBI Taxonomy" id="13370"/>
    <lineage>
        <taxon>Eukaryota</taxon>
        <taxon>Fungi</taxon>
        <taxon>Dikarya</taxon>
        <taxon>Ascomycota</taxon>
        <taxon>Saccharomycotina</taxon>
        <taxon>Pichiomycetes</taxon>
        <taxon>Pichiales</taxon>
        <taxon>Pichiaceae</taxon>
        <taxon>Brettanomyces</taxon>
    </lineage>
</organism>
<evidence type="ECO:0000313" key="22">
    <source>
        <dbReference type="EMBL" id="VEU21007.1"/>
    </source>
</evidence>
<evidence type="ECO:0000256" key="21">
    <source>
        <dbReference type="SAM" id="MobiDB-lite"/>
    </source>
</evidence>
<evidence type="ECO:0000256" key="15">
    <source>
        <dbReference type="ARBA" id="ARBA00023006"/>
    </source>
</evidence>
<keyword evidence="10" id="KW-0967">Endosome</keyword>
<keyword evidence="23" id="KW-1185">Reference proteome</keyword>
<dbReference type="SUPFAM" id="SSF53474">
    <property type="entry name" value="alpha/beta-Hydrolases"/>
    <property type="match status" value="1"/>
</dbReference>
<dbReference type="FunCoup" id="A0A448YJC8">
    <property type="interactions" value="57"/>
</dbReference>
<keyword evidence="13" id="KW-0735">Signal-anchor</keyword>
<dbReference type="GO" id="GO:0032585">
    <property type="term" value="C:multivesicular body membrane"/>
    <property type="evidence" value="ECO:0007669"/>
    <property type="project" value="UniProtKB-SubCell"/>
</dbReference>
<evidence type="ECO:0000256" key="8">
    <source>
        <dbReference type="ARBA" id="ARBA00019241"/>
    </source>
</evidence>
<evidence type="ECO:0000256" key="11">
    <source>
        <dbReference type="ARBA" id="ARBA00022801"/>
    </source>
</evidence>
<protein>
    <recommendedName>
        <fullName evidence="7">Putative lipase ATG15</fullName>
        <ecNumber evidence="6">3.1.1.3</ecNumber>
    </recommendedName>
    <alternativeName>
        <fullName evidence="20">Autophagy-related protein 15</fullName>
    </alternativeName>
    <alternativeName>
        <fullName evidence="8">Putative lipase atg15</fullName>
    </alternativeName>
</protein>
<evidence type="ECO:0000256" key="13">
    <source>
        <dbReference type="ARBA" id="ARBA00022968"/>
    </source>
</evidence>
<dbReference type="EC" id="3.1.1.3" evidence="6"/>
<dbReference type="GO" id="GO:0004620">
    <property type="term" value="F:phospholipase activity"/>
    <property type="evidence" value="ECO:0007669"/>
    <property type="project" value="TreeGrafter"/>
</dbReference>
<comment type="function">
    <text evidence="19">Lipase which is essential for lysis of subvacuolar cytoplasm to vacuole targeted bodies and intravacuolar autophagic bodies. Involved in the lysis of intravacuolar multivesicular body (MVB) vesicles. The intravacuolar membrane disintegration by ATG15 is critical to life span extension.</text>
</comment>
<comment type="subunit">
    <text evidence="5">Binds to both phosphatidylinositol (PI) and phosphatidylinositol 3,5-bisphosphate (PIP2).</text>
</comment>